<dbReference type="InterPro" id="IPR056906">
    <property type="entry name" value="ORF2/G2P_dom"/>
</dbReference>
<evidence type="ECO:0000313" key="4">
    <source>
        <dbReference type="Proteomes" id="UP000285839"/>
    </source>
</evidence>
<feature type="compositionally biased region" description="Basic and acidic residues" evidence="1">
    <location>
        <begin position="66"/>
        <end position="76"/>
    </location>
</feature>
<reference evidence="3 4" key="1">
    <citation type="submission" date="2018-08" db="EMBL/GenBank/DDBJ databases">
        <title>A genome reference for cultivated species of the human gut microbiota.</title>
        <authorList>
            <person name="Zou Y."/>
            <person name="Xue W."/>
            <person name="Luo G."/>
        </authorList>
    </citation>
    <scope>NUCLEOTIDE SEQUENCE [LARGE SCALE GENOMIC DNA]</scope>
    <source>
        <strain evidence="3 4">AF25-21</strain>
    </source>
</reference>
<name>A0A412EM18_9FIRM</name>
<dbReference type="EMBL" id="QRUH01000017">
    <property type="protein sequence ID" value="RGR45800.1"/>
    <property type="molecule type" value="Genomic_DNA"/>
</dbReference>
<comment type="caution">
    <text evidence="3">The sequence shown here is derived from an EMBL/GenBank/DDBJ whole genome shotgun (WGS) entry which is preliminary data.</text>
</comment>
<dbReference type="AlphaFoldDB" id="A0A412EM18"/>
<organism evidence="3 4">
    <name type="scientific">Blautia obeum</name>
    <dbReference type="NCBI Taxonomy" id="40520"/>
    <lineage>
        <taxon>Bacteria</taxon>
        <taxon>Bacillati</taxon>
        <taxon>Bacillota</taxon>
        <taxon>Clostridia</taxon>
        <taxon>Lachnospirales</taxon>
        <taxon>Lachnospiraceae</taxon>
        <taxon>Blautia</taxon>
    </lineage>
</organism>
<dbReference type="RefSeq" id="WP_118031691.1">
    <property type="nucleotide sequence ID" value="NZ_QRUH01000017.1"/>
</dbReference>
<dbReference type="Proteomes" id="UP000285839">
    <property type="component" value="Unassembled WGS sequence"/>
</dbReference>
<evidence type="ECO:0000256" key="1">
    <source>
        <dbReference type="SAM" id="MobiDB-lite"/>
    </source>
</evidence>
<feature type="region of interest" description="Disordered" evidence="1">
    <location>
        <begin position="66"/>
        <end position="89"/>
    </location>
</feature>
<evidence type="ECO:0000259" key="2">
    <source>
        <dbReference type="Pfam" id="PF23343"/>
    </source>
</evidence>
<sequence length="304" mass="36541">MGKRKRRTVYVTYDYEAAYQNSLEQMEEENEKRLLKEGKTKNIYATKEIRSGDQLEIEIYPEFARRQESQIPDEGRRKKQRQAQKNLNDKNSRKMCERLILENFDNRDIWATFTYTEEPETLEEAVRNMQNFIKRLNYKRKKMGLKNARYVYTTECGSKGRFHHHIVMDGDLDMDTVEATWNKGKRNHLRRLQKDENGLVGAARYITKEKERKSKYQKTWNASTGLRKPKEKVNHYKTKQYHVNRIVKGDLKICDHLAKWYGDMYEFAEAEVKYNTFNGRFYIYARMRAKGAKKEDEHAIRKKE</sequence>
<feature type="domain" description="Replication-associated protein ORF2/G2P" evidence="2">
    <location>
        <begin position="109"/>
        <end position="209"/>
    </location>
</feature>
<protein>
    <recommendedName>
        <fullName evidence="2">Replication-associated protein ORF2/G2P domain-containing protein</fullName>
    </recommendedName>
</protein>
<proteinExistence type="predicted"/>
<evidence type="ECO:0000313" key="3">
    <source>
        <dbReference type="EMBL" id="RGR45800.1"/>
    </source>
</evidence>
<gene>
    <name evidence="3" type="ORF">DWY46_16575</name>
</gene>
<accession>A0A412EM18</accession>
<dbReference type="Pfam" id="PF23343">
    <property type="entry name" value="REP_ORF2-G2P"/>
    <property type="match status" value="1"/>
</dbReference>